<feature type="region of interest" description="Disordered" evidence="1">
    <location>
        <begin position="58"/>
        <end position="91"/>
    </location>
</feature>
<sequence length="91" mass="10052">MASATSDPFGLGNSASSDKFAAFDAYVSKLVEEDQGGVGMGQDRAQQLYQHVHHHQRHHNLHNNHHGNHFLNHHGGGTIQSGVEDELRYPD</sequence>
<name>A0AAV4JSY5_9GAST</name>
<feature type="non-terminal residue" evidence="2">
    <location>
        <position position="91"/>
    </location>
</feature>
<evidence type="ECO:0000256" key="1">
    <source>
        <dbReference type="SAM" id="MobiDB-lite"/>
    </source>
</evidence>
<evidence type="ECO:0000313" key="2">
    <source>
        <dbReference type="EMBL" id="GFS25194.1"/>
    </source>
</evidence>
<organism evidence="2 3">
    <name type="scientific">Elysia marginata</name>
    <dbReference type="NCBI Taxonomy" id="1093978"/>
    <lineage>
        <taxon>Eukaryota</taxon>
        <taxon>Metazoa</taxon>
        <taxon>Spiralia</taxon>
        <taxon>Lophotrochozoa</taxon>
        <taxon>Mollusca</taxon>
        <taxon>Gastropoda</taxon>
        <taxon>Heterobranchia</taxon>
        <taxon>Euthyneura</taxon>
        <taxon>Panpulmonata</taxon>
        <taxon>Sacoglossa</taxon>
        <taxon>Placobranchoidea</taxon>
        <taxon>Plakobranchidae</taxon>
        <taxon>Elysia</taxon>
    </lineage>
</organism>
<accession>A0AAV4JSY5</accession>
<dbReference type="Proteomes" id="UP000762676">
    <property type="component" value="Unassembled WGS sequence"/>
</dbReference>
<reference evidence="2 3" key="1">
    <citation type="journal article" date="2021" name="Elife">
        <title>Chloroplast acquisition without the gene transfer in kleptoplastic sea slugs, Plakobranchus ocellatus.</title>
        <authorList>
            <person name="Maeda T."/>
            <person name="Takahashi S."/>
            <person name="Yoshida T."/>
            <person name="Shimamura S."/>
            <person name="Takaki Y."/>
            <person name="Nagai Y."/>
            <person name="Toyoda A."/>
            <person name="Suzuki Y."/>
            <person name="Arimoto A."/>
            <person name="Ishii H."/>
            <person name="Satoh N."/>
            <person name="Nishiyama T."/>
            <person name="Hasebe M."/>
            <person name="Maruyama T."/>
            <person name="Minagawa J."/>
            <person name="Obokata J."/>
            <person name="Shigenobu S."/>
        </authorList>
    </citation>
    <scope>NUCLEOTIDE SEQUENCE [LARGE SCALE GENOMIC DNA]</scope>
</reference>
<protein>
    <submittedName>
        <fullName evidence="2">Uncharacterized protein</fullName>
    </submittedName>
</protein>
<comment type="caution">
    <text evidence="2">The sequence shown here is derived from an EMBL/GenBank/DDBJ whole genome shotgun (WGS) entry which is preliminary data.</text>
</comment>
<feature type="compositionally biased region" description="Basic residues" evidence="1">
    <location>
        <begin position="58"/>
        <end position="72"/>
    </location>
</feature>
<keyword evidence="3" id="KW-1185">Reference proteome</keyword>
<proteinExistence type="predicted"/>
<dbReference type="AlphaFoldDB" id="A0AAV4JSY5"/>
<evidence type="ECO:0000313" key="3">
    <source>
        <dbReference type="Proteomes" id="UP000762676"/>
    </source>
</evidence>
<dbReference type="EMBL" id="BMAT01014026">
    <property type="protein sequence ID" value="GFS25194.1"/>
    <property type="molecule type" value="Genomic_DNA"/>
</dbReference>
<gene>
    <name evidence="2" type="ORF">ElyMa_007020900</name>
</gene>